<dbReference type="InterPro" id="IPR005471">
    <property type="entry name" value="Tscrpt_reg_IclR_N"/>
</dbReference>
<proteinExistence type="inferred from homology"/>
<evidence type="ECO:0000256" key="3">
    <source>
        <dbReference type="ARBA" id="ARBA00023163"/>
    </source>
</evidence>
<evidence type="ECO:0000256" key="4">
    <source>
        <dbReference type="PIRSR" id="PIRSR605511-1"/>
    </source>
</evidence>
<feature type="active site" description="Proton donor/acceptor" evidence="4">
    <location>
        <position position="464"/>
    </location>
</feature>
<dbReference type="Pfam" id="PF08450">
    <property type="entry name" value="SGL"/>
    <property type="match status" value="1"/>
</dbReference>
<protein>
    <recommendedName>
        <fullName evidence="10">IclR family transcriptional regulator</fullName>
    </recommendedName>
</protein>
<dbReference type="GO" id="GO:0005509">
    <property type="term" value="F:calcium ion binding"/>
    <property type="evidence" value="ECO:0007669"/>
    <property type="project" value="TreeGrafter"/>
</dbReference>
<dbReference type="GO" id="GO:0003677">
    <property type="term" value="F:DNA binding"/>
    <property type="evidence" value="ECO:0007669"/>
    <property type="project" value="InterPro"/>
</dbReference>
<dbReference type="InterPro" id="IPR005511">
    <property type="entry name" value="SMP-30"/>
</dbReference>
<dbReference type="AlphaFoldDB" id="A0A037ZD86"/>
<dbReference type="InterPro" id="IPR029016">
    <property type="entry name" value="GAF-like_dom_sf"/>
</dbReference>
<keyword evidence="3" id="KW-0804">Transcription</keyword>
<dbReference type="InterPro" id="IPR014757">
    <property type="entry name" value="Tscrpt_reg_IclR_C"/>
</dbReference>
<dbReference type="PANTHER" id="PTHR10907:SF47">
    <property type="entry name" value="REGUCALCIN"/>
    <property type="match status" value="1"/>
</dbReference>
<dbReference type="Gene3D" id="3.30.450.40">
    <property type="match status" value="1"/>
</dbReference>
<dbReference type="InterPro" id="IPR011042">
    <property type="entry name" value="6-blade_b-propeller_TolB-like"/>
</dbReference>
<dbReference type="OrthoDB" id="6057486at2"/>
<feature type="binding site" evidence="5">
    <location>
        <position position="366"/>
    </location>
    <ligand>
        <name>substrate</name>
    </ligand>
</feature>
<keyword evidence="5" id="KW-0862">Zinc</keyword>
<dbReference type="InterPro" id="IPR013658">
    <property type="entry name" value="SGL"/>
</dbReference>
<dbReference type="PRINTS" id="PR01790">
    <property type="entry name" value="SMP30FAMILY"/>
</dbReference>
<name>A0A037ZD86_9RHOB</name>
<comment type="caution">
    <text evidence="8">The sequence shown here is derived from an EMBL/GenBank/DDBJ whole genome shotgun (WGS) entry which is preliminary data.</text>
</comment>
<comment type="cofactor">
    <cofactor evidence="5">
        <name>Zn(2+)</name>
        <dbReference type="ChEBI" id="CHEBI:29105"/>
    </cofactor>
    <text evidence="5">Binds 1 divalent metal cation per subunit.</text>
</comment>
<dbReference type="PROSITE" id="PS51078">
    <property type="entry name" value="ICLR_ED"/>
    <property type="match status" value="1"/>
</dbReference>
<feature type="domain" description="IclR-ED" evidence="7">
    <location>
        <begin position="77"/>
        <end position="252"/>
    </location>
</feature>
<dbReference type="Gene3D" id="2.120.10.30">
    <property type="entry name" value="TolB, C-terminal domain"/>
    <property type="match status" value="1"/>
</dbReference>
<dbReference type="InterPro" id="IPR036388">
    <property type="entry name" value="WH-like_DNA-bd_sf"/>
</dbReference>
<dbReference type="InterPro" id="IPR036390">
    <property type="entry name" value="WH_DNA-bd_sf"/>
</dbReference>
<evidence type="ECO:0008006" key="10">
    <source>
        <dbReference type="Google" id="ProtNLM"/>
    </source>
</evidence>
<evidence type="ECO:0000259" key="6">
    <source>
        <dbReference type="PROSITE" id="PS51077"/>
    </source>
</evidence>
<dbReference type="SUPFAM" id="SSF46785">
    <property type="entry name" value="Winged helix' DNA-binding domain"/>
    <property type="match status" value="1"/>
</dbReference>
<dbReference type="RefSeq" id="WP_051588402.1">
    <property type="nucleotide sequence ID" value="NZ_JFKE01000008.1"/>
</dbReference>
<dbReference type="STRING" id="1454373.ACMU_18475"/>
<dbReference type="SMART" id="SM00346">
    <property type="entry name" value="HTH_ICLR"/>
    <property type="match status" value="1"/>
</dbReference>
<feature type="binding site" evidence="5">
    <location>
        <position position="283"/>
    </location>
    <ligand>
        <name>a divalent metal cation</name>
        <dbReference type="ChEBI" id="CHEBI:60240"/>
    </ligand>
</feature>
<dbReference type="SUPFAM" id="SSF55781">
    <property type="entry name" value="GAF domain-like"/>
    <property type="match status" value="1"/>
</dbReference>
<evidence type="ECO:0000313" key="8">
    <source>
        <dbReference type="EMBL" id="KAJ54414.1"/>
    </source>
</evidence>
<dbReference type="PROSITE" id="PS51077">
    <property type="entry name" value="HTH_ICLR"/>
    <property type="match status" value="1"/>
</dbReference>
<feature type="binding site" evidence="5">
    <location>
        <position position="368"/>
    </location>
    <ligand>
        <name>substrate</name>
    </ligand>
</feature>
<dbReference type="CDD" id="cd00090">
    <property type="entry name" value="HTH_ARSR"/>
    <property type="match status" value="1"/>
</dbReference>
<dbReference type="Gene3D" id="1.10.10.10">
    <property type="entry name" value="Winged helix-like DNA-binding domain superfamily/Winged helix DNA-binding domain"/>
    <property type="match status" value="1"/>
</dbReference>
<organism evidence="8 9">
    <name type="scientific">Actibacterium mucosum KCTC 23349</name>
    <dbReference type="NCBI Taxonomy" id="1454373"/>
    <lineage>
        <taxon>Bacteria</taxon>
        <taxon>Pseudomonadati</taxon>
        <taxon>Pseudomonadota</taxon>
        <taxon>Alphaproteobacteria</taxon>
        <taxon>Rhodobacterales</taxon>
        <taxon>Roseobacteraceae</taxon>
        <taxon>Actibacterium</taxon>
    </lineage>
</organism>
<reference evidence="8 9" key="1">
    <citation type="submission" date="2014-03" db="EMBL/GenBank/DDBJ databases">
        <title>Draft Genome Sequence of Actibacterium mucosum KCTC 23349, a Marine Alphaproteobacterium with Complex Ionic Requirements Isolated from Mediterranean Seawater at Malvarrosa Beach, Valencia, Spain.</title>
        <authorList>
            <person name="Arahal D.R."/>
            <person name="Shao Z."/>
            <person name="Lai Q."/>
            <person name="Pujalte M.J."/>
        </authorList>
    </citation>
    <scope>NUCLEOTIDE SEQUENCE [LARGE SCALE GENOMIC DNA]</scope>
    <source>
        <strain evidence="8 9">KCTC 23349</strain>
    </source>
</reference>
<evidence type="ECO:0000259" key="7">
    <source>
        <dbReference type="PROSITE" id="PS51078"/>
    </source>
</evidence>
<feature type="binding site" evidence="5">
    <location>
        <position position="386"/>
    </location>
    <ligand>
        <name>substrate</name>
    </ligand>
</feature>
<dbReference type="Proteomes" id="UP000026249">
    <property type="component" value="Unassembled WGS sequence"/>
</dbReference>
<evidence type="ECO:0000256" key="5">
    <source>
        <dbReference type="PIRSR" id="PIRSR605511-2"/>
    </source>
</evidence>
<dbReference type="GO" id="GO:0019853">
    <property type="term" value="P:L-ascorbic acid biosynthetic process"/>
    <property type="evidence" value="ECO:0007669"/>
    <property type="project" value="TreeGrafter"/>
</dbReference>
<keyword evidence="2" id="KW-0805">Transcription regulation</keyword>
<evidence type="ECO:0000256" key="2">
    <source>
        <dbReference type="ARBA" id="ARBA00023015"/>
    </source>
</evidence>
<keyword evidence="5" id="KW-0479">Metal-binding</keyword>
<feature type="binding site" evidence="5">
    <location>
        <position position="464"/>
    </location>
    <ligand>
        <name>a divalent metal cation</name>
        <dbReference type="ChEBI" id="CHEBI:60240"/>
    </ligand>
</feature>
<gene>
    <name evidence="8" type="ORF">ACMU_18475</name>
</gene>
<dbReference type="GO" id="GO:0004341">
    <property type="term" value="F:gluconolactonase activity"/>
    <property type="evidence" value="ECO:0007669"/>
    <property type="project" value="TreeGrafter"/>
</dbReference>
<dbReference type="GO" id="GO:0006355">
    <property type="term" value="P:regulation of DNA-templated transcription"/>
    <property type="evidence" value="ECO:0007669"/>
    <property type="project" value="InterPro"/>
</dbReference>
<dbReference type="SUPFAM" id="SSF63829">
    <property type="entry name" value="Calcium-dependent phosphotriesterase"/>
    <property type="match status" value="1"/>
</dbReference>
<dbReference type="Pfam" id="PF01614">
    <property type="entry name" value="IclR_C"/>
    <property type="match status" value="1"/>
</dbReference>
<feature type="domain" description="HTH iclR-type" evidence="6">
    <location>
        <begin position="14"/>
        <end position="76"/>
    </location>
</feature>
<sequence length="557" mass="59442">MNKFDDIAARFPGAGTLVKGIQILDLISRSAEPCSSSVLLRETGLPKATLYRLLAALVEFGYVRHDKQAKTYGLGPHLIELARSSLGEFDLRSAASHELQRLSAQLNETVSLSVLEEERVIYVDVHRPSNPIAVGVEVGRNLPAIESASGVAIFAALPPHEVQSFLDGHDDDARHAFLADIAMSRSRGYTIAPSRTIPGVVVIAVPVMGPPGFGRGALVVSALESAFTQEKRHVVGRDLMEAARRIMGNIGTAPVSISPNPRPSRHIDEALRCVQPAGAIVGEGPLWDERNALIRWVDVAAPAIHQFDPVGARTAKTAAKQLISAVLPASDGGLIAVTQNGLQSFDPVSAALSPIHDPEAHLPGNRFNDAKTDRLGRVWAGTMSLDAAMPSGALYCFDTPTSARAVDGGFQVSNGLGWSPDDRVFYFTDSGLGTVFAYDFDLARGTVSNRRVFAQFEASEGKPDGLSVDAEGNVWIALWDGWRVAGYAPDGRLIRSIDMPVPRPASCCFGGEDLRTMYITSASIRLPANVLDDAPLSGGLFAIGMDVPGQPTTEVQV</sequence>
<dbReference type="PANTHER" id="PTHR10907">
    <property type="entry name" value="REGUCALCIN"/>
    <property type="match status" value="1"/>
</dbReference>
<dbReference type="EMBL" id="JFKE01000008">
    <property type="protein sequence ID" value="KAJ54414.1"/>
    <property type="molecule type" value="Genomic_DNA"/>
</dbReference>
<evidence type="ECO:0000313" key="9">
    <source>
        <dbReference type="Proteomes" id="UP000026249"/>
    </source>
</evidence>
<evidence type="ECO:0000256" key="1">
    <source>
        <dbReference type="ARBA" id="ARBA00008853"/>
    </source>
</evidence>
<accession>A0A037ZD86</accession>
<dbReference type="Pfam" id="PF09339">
    <property type="entry name" value="HTH_IclR"/>
    <property type="match status" value="1"/>
</dbReference>
<dbReference type="InterPro" id="IPR011991">
    <property type="entry name" value="ArsR-like_HTH"/>
</dbReference>
<keyword evidence="9" id="KW-1185">Reference proteome</keyword>
<comment type="similarity">
    <text evidence="1">Belongs to the SMP-30/CGR1 family.</text>
</comment>
<feature type="binding site" evidence="5">
    <location>
        <position position="414"/>
    </location>
    <ligand>
        <name>a divalent metal cation</name>
        <dbReference type="ChEBI" id="CHEBI:60240"/>
    </ligand>
</feature>